<dbReference type="SUPFAM" id="SSF102588">
    <property type="entry name" value="LmbE-like"/>
    <property type="match status" value="1"/>
</dbReference>
<dbReference type="OrthoDB" id="9759749at2"/>
<accession>A0A507ZRS3</accession>
<dbReference type="EMBL" id="VIAR01000002">
    <property type="protein sequence ID" value="TQD40079.1"/>
    <property type="molecule type" value="Genomic_DNA"/>
</dbReference>
<dbReference type="InterPro" id="IPR003737">
    <property type="entry name" value="GlcNAc_PI_deacetylase-related"/>
</dbReference>
<feature type="chain" id="PRO_5021291188" evidence="1">
    <location>
        <begin position="22"/>
        <end position="830"/>
    </location>
</feature>
<comment type="caution">
    <text evidence="2">The sequence shown here is derived from an EMBL/GenBank/DDBJ whole genome shotgun (WGS) entry which is preliminary data.</text>
</comment>
<organism evidence="2 3">
    <name type="scientific">Haloflavibacter putidus</name>
    <dbReference type="NCBI Taxonomy" id="2576776"/>
    <lineage>
        <taxon>Bacteria</taxon>
        <taxon>Pseudomonadati</taxon>
        <taxon>Bacteroidota</taxon>
        <taxon>Flavobacteriia</taxon>
        <taxon>Flavobacteriales</taxon>
        <taxon>Flavobacteriaceae</taxon>
        <taxon>Haloflavibacter</taxon>
    </lineage>
</organism>
<protein>
    <submittedName>
        <fullName evidence="2">PIG-L family deacetylase</fullName>
    </submittedName>
</protein>
<evidence type="ECO:0000256" key="1">
    <source>
        <dbReference type="SAM" id="SignalP"/>
    </source>
</evidence>
<dbReference type="PANTHER" id="PTHR12993:SF26">
    <property type="entry name" value="1D-MYO-INOSITOL 2-ACETAMIDO-2-DEOXY-ALPHA-D-GLUCOPYRANOSIDE DEACETYLASE"/>
    <property type="match status" value="1"/>
</dbReference>
<proteinExistence type="predicted"/>
<dbReference type="PANTHER" id="PTHR12993">
    <property type="entry name" value="N-ACETYLGLUCOSAMINYL-PHOSPHATIDYLINOSITOL DE-N-ACETYLASE-RELATED"/>
    <property type="match status" value="1"/>
</dbReference>
<name>A0A507ZRS3_9FLAO</name>
<sequence>MKKISLSLFALLFAFSSFSQYKTQLNSSEIYQKIEKLNFLGSVLYIAAHPDDENTKLISYLSKNLHARTGYLSLTRGDGGQNLIGPEIREALGVIRTQELLAARRIDGGEQFFTRANDFGYSKNPTETLSIWDKEKVLSDVVWTIRKFQPDVIINRFDHRTEGRTHGHHTASARLSMEAFDLAGKKGSFSEQLDYLSTWQPKRMFFNTSWWFYGSQGKFKNADKSNMLAVDVGNYYPVLGKSNTEIASLSRSQHKSQGFGNTAVRGKDLEYIELIKGKMPAGQEAIFAGINTSWSRLKNGKEIGELVSEIQRDYDFKNPSHSIPKLLQVYTKIEQLENKHWQEIKLKEVKEIIASAAGLYLEAYAENQIATPNDSVKVNIEVTNRNELDTNAYSVYFNETNFTKSIQKNLSNNTSYNTTVNFKLPKEIAYSSPYWLDLPHTIGMYKVPEQLKRGKPENDAALNAVFNLNINGTKLNFTKPVVYKTNDAVKGEVYKPFLIVPKISLKVEPEILIFNENTSKAISLKVKNNSSATEGELRLEAGENWQIEPAAIPISFQKKGEEKTFRFKITPPKEKTTGKLKAFFFRKGKKYSQENAIIDYEHIPQQSILSPAEAKLIKLDIKKKGEKIAYIQGAGDKVGESLTQIGYDVTYLTPAEINQNKLAQFDAVVVGIRAYNVLESLKYKQKTLFDFVKNGGNMLVQYNTAHALETKNLAPYSLKLSKNRVTNENAKVDFLAPEHPVLNAPNKITKADFENWVQERGLYFPEEWNKKFTPILGMNDEQETQKKGSLLVAPYGKGYYIYTGLSFFRELPAGVPGAYRLFANLLSLGK</sequence>
<keyword evidence="3" id="KW-1185">Reference proteome</keyword>
<dbReference type="SUPFAM" id="SSF52317">
    <property type="entry name" value="Class I glutamine amidotransferase-like"/>
    <property type="match status" value="1"/>
</dbReference>
<dbReference type="Gene3D" id="3.40.50.10320">
    <property type="entry name" value="LmbE-like"/>
    <property type="match status" value="1"/>
</dbReference>
<dbReference type="GO" id="GO:0016811">
    <property type="term" value="F:hydrolase activity, acting on carbon-nitrogen (but not peptide) bonds, in linear amides"/>
    <property type="evidence" value="ECO:0007669"/>
    <property type="project" value="TreeGrafter"/>
</dbReference>
<keyword evidence="1" id="KW-0732">Signal</keyword>
<evidence type="ECO:0000313" key="2">
    <source>
        <dbReference type="EMBL" id="TQD40079.1"/>
    </source>
</evidence>
<reference evidence="2 3" key="1">
    <citation type="submission" date="2019-06" db="EMBL/GenBank/DDBJ databases">
        <title>Flavibacter putida gen. nov., sp. nov., a novel marine bacterium of the family Flavobacteriaceae isolated from coastal seawater.</title>
        <authorList>
            <person name="Feng X."/>
        </authorList>
    </citation>
    <scope>NUCLEOTIDE SEQUENCE [LARGE SCALE GENOMIC DNA]</scope>
    <source>
        <strain evidence="2 3">PLHSN227</strain>
    </source>
</reference>
<dbReference type="InterPro" id="IPR024078">
    <property type="entry name" value="LmbE-like_dom_sf"/>
</dbReference>
<dbReference type="InterPro" id="IPR029062">
    <property type="entry name" value="Class_I_gatase-like"/>
</dbReference>
<feature type="signal peptide" evidence="1">
    <location>
        <begin position="1"/>
        <end position="21"/>
    </location>
</feature>
<dbReference type="RefSeq" id="WP_141420609.1">
    <property type="nucleotide sequence ID" value="NZ_VIAR01000002.1"/>
</dbReference>
<dbReference type="AlphaFoldDB" id="A0A507ZRS3"/>
<dbReference type="Pfam" id="PF02585">
    <property type="entry name" value="PIG-L"/>
    <property type="match status" value="1"/>
</dbReference>
<dbReference type="Proteomes" id="UP000317169">
    <property type="component" value="Unassembled WGS sequence"/>
</dbReference>
<evidence type="ECO:0000313" key="3">
    <source>
        <dbReference type="Proteomes" id="UP000317169"/>
    </source>
</evidence>
<gene>
    <name evidence="2" type="ORF">FKR84_02465</name>
</gene>